<dbReference type="Proteomes" id="UP000549394">
    <property type="component" value="Unassembled WGS sequence"/>
</dbReference>
<dbReference type="EMBL" id="CAJFCJ010000033">
    <property type="protein sequence ID" value="CAD5126189.1"/>
    <property type="molecule type" value="Genomic_DNA"/>
</dbReference>
<dbReference type="PANTHER" id="PTHR36451:SF1">
    <property type="entry name" value="OMEGA-HYDROXY-BETA-DIHYDROMENAQUINONE-9 SULFOTRANSFERASE STF3"/>
    <property type="match status" value="1"/>
</dbReference>
<dbReference type="AlphaFoldDB" id="A0A7I8WDQ7"/>
<evidence type="ECO:0000313" key="1">
    <source>
        <dbReference type="EMBL" id="CAD5126189.1"/>
    </source>
</evidence>
<dbReference type="OrthoDB" id="9981851at2759"/>
<dbReference type="InterPro" id="IPR052736">
    <property type="entry name" value="Stf3_sulfotransferase"/>
</dbReference>
<name>A0A7I8WDQ7_9ANNE</name>
<comment type="caution">
    <text evidence="1">The sequence shown here is derived from an EMBL/GenBank/DDBJ whole genome shotgun (WGS) entry which is preliminary data.</text>
</comment>
<dbReference type="Pfam" id="PF13469">
    <property type="entry name" value="Sulfotransfer_3"/>
    <property type="match status" value="1"/>
</dbReference>
<organism evidence="1 2">
    <name type="scientific">Dimorphilus gyrociliatus</name>
    <dbReference type="NCBI Taxonomy" id="2664684"/>
    <lineage>
        <taxon>Eukaryota</taxon>
        <taxon>Metazoa</taxon>
        <taxon>Spiralia</taxon>
        <taxon>Lophotrochozoa</taxon>
        <taxon>Annelida</taxon>
        <taxon>Polychaeta</taxon>
        <taxon>Polychaeta incertae sedis</taxon>
        <taxon>Dinophilidae</taxon>
        <taxon>Dimorphilus</taxon>
    </lineage>
</organism>
<dbReference type="SUPFAM" id="SSF52540">
    <property type="entry name" value="P-loop containing nucleoside triphosphate hydrolases"/>
    <property type="match status" value="1"/>
</dbReference>
<dbReference type="InterPro" id="IPR027417">
    <property type="entry name" value="P-loop_NTPase"/>
</dbReference>
<reference evidence="1 2" key="1">
    <citation type="submission" date="2020-08" db="EMBL/GenBank/DDBJ databases">
        <authorList>
            <person name="Hejnol A."/>
        </authorList>
    </citation>
    <scope>NUCLEOTIDE SEQUENCE [LARGE SCALE GENOMIC DNA]</scope>
</reference>
<proteinExistence type="predicted"/>
<accession>A0A7I8WDQ7</accession>
<evidence type="ECO:0000313" key="2">
    <source>
        <dbReference type="Proteomes" id="UP000549394"/>
    </source>
</evidence>
<keyword evidence="2" id="KW-1185">Reference proteome</keyword>
<dbReference type="PANTHER" id="PTHR36451">
    <property type="entry name" value="PAPS-DEPENDENT SULFOTRANSFERASE STF3"/>
    <property type="match status" value="1"/>
</dbReference>
<protein>
    <submittedName>
        <fullName evidence="1">DgyrCDS14360</fullName>
    </submittedName>
</protein>
<sequence length="401" mass="46908">MSNSGVLLIGLASFLNRVLESFGMSLQRISKKAIVDGNSGRLEEWDEGFDVLLKCFRRMKKQLGFLGSVSIIKRLQKLLDSKVEISKYVKENPLAMRFKIVRPIFIIGLPRSGTTLLHRLLSQDDRLKAPLQWEVLYPTRKDSRDTIDMVQDILKYIERSSPDFRKKHDQGPYMAEECEVLLNRCGIFGDFPAQFDDTREYASWFCKQNLDQMKERYEYYKLQLQVMSYKQKLNPWAFILKSRIHLFHLASVKAVFPEAMFVWTHRNLDEIVPSFCSLELSASRVMGVNKLSKNELGRNSYQHLVNAANTAADTRANTELHCVDIDYESLIEDPIKYIKLIYNELDLDYSDDDFAKHQKFLDENSQHKFGKHEYSLEEWGLDEESIENAFDGYLRMQRNYL</sequence>
<gene>
    <name evidence="1" type="ORF">DGYR_LOCUS13447</name>
</gene>
<dbReference type="Gene3D" id="3.40.50.300">
    <property type="entry name" value="P-loop containing nucleotide triphosphate hydrolases"/>
    <property type="match status" value="1"/>
</dbReference>